<feature type="domain" description="G-protein coupled receptors family 1 profile" evidence="6">
    <location>
        <begin position="44"/>
        <end position="301"/>
    </location>
</feature>
<evidence type="ECO:0000256" key="1">
    <source>
        <dbReference type="ARBA" id="ARBA00004370"/>
    </source>
</evidence>
<comment type="caution">
    <text evidence="7">The sequence shown here is derived from an EMBL/GenBank/DDBJ whole genome shotgun (WGS) entry which is preliminary data.</text>
</comment>
<evidence type="ECO:0000256" key="5">
    <source>
        <dbReference type="SAM" id="Phobius"/>
    </source>
</evidence>
<feature type="transmembrane region" description="Helical" evidence="5">
    <location>
        <begin position="33"/>
        <end position="53"/>
    </location>
</feature>
<reference evidence="7" key="1">
    <citation type="submission" date="2021-02" db="EMBL/GenBank/DDBJ databases">
        <authorList>
            <person name="Nowell W R."/>
        </authorList>
    </citation>
    <scope>NUCLEOTIDE SEQUENCE</scope>
</reference>
<feature type="transmembrane region" description="Helical" evidence="5">
    <location>
        <begin position="188"/>
        <end position="210"/>
    </location>
</feature>
<comment type="subcellular location">
    <subcellularLocation>
        <location evidence="1">Membrane</location>
    </subcellularLocation>
</comment>
<evidence type="ECO:0000259" key="6">
    <source>
        <dbReference type="PROSITE" id="PS50262"/>
    </source>
</evidence>
<feature type="transmembrane region" description="Helical" evidence="5">
    <location>
        <begin position="242"/>
        <end position="270"/>
    </location>
</feature>
<keyword evidence="3 5" id="KW-1133">Transmembrane helix</keyword>
<name>A0A815QHY0_9BILA</name>
<evidence type="ECO:0000256" key="3">
    <source>
        <dbReference type="ARBA" id="ARBA00022989"/>
    </source>
</evidence>
<evidence type="ECO:0000313" key="7">
    <source>
        <dbReference type="EMBL" id="CAF1463205.1"/>
    </source>
</evidence>
<evidence type="ECO:0000256" key="4">
    <source>
        <dbReference type="ARBA" id="ARBA00023136"/>
    </source>
</evidence>
<feature type="transmembrane region" description="Helical" evidence="5">
    <location>
        <begin position="65"/>
        <end position="86"/>
    </location>
</feature>
<sequence>MASNSITSNITSSTITSSIATPIVIFRQFVDQLPLIFVIFGLIGFLGNVLTYLQSELRSNTCCIYSLIGSLADVINLLLNLFANYLKLTYGITAPWLALTYLCPVQMASVTFLPYLSLNFLLMAIIDRYASTSSLTSSIRRLTQLKMAPWCILITIFISCLTTIRIFTLYEYRSTTGCTITQPLTNNILYIIINGLMQPITIFIFVILTFRNIRNSRRRVATSAAVTIENLHRSRNQFIKMIFVQIFVTAIISLQWTIMFSSVAFLYGGLRNLSPRSILYSFYLLSNYCYYLNNVKAFYLSLLTSRLFRETLIQTLFKFLPFRYRNR</sequence>
<dbReference type="GO" id="GO:0016020">
    <property type="term" value="C:membrane"/>
    <property type="evidence" value="ECO:0007669"/>
    <property type="project" value="UniProtKB-SubCell"/>
</dbReference>
<evidence type="ECO:0000313" key="8">
    <source>
        <dbReference type="Proteomes" id="UP000663860"/>
    </source>
</evidence>
<keyword evidence="2 5" id="KW-0812">Transmembrane</keyword>
<feature type="transmembrane region" description="Helical" evidence="5">
    <location>
        <begin position="106"/>
        <end position="126"/>
    </location>
</feature>
<dbReference type="Proteomes" id="UP000663860">
    <property type="component" value="Unassembled WGS sequence"/>
</dbReference>
<dbReference type="SUPFAM" id="SSF81321">
    <property type="entry name" value="Family A G protein-coupled receptor-like"/>
    <property type="match status" value="1"/>
</dbReference>
<evidence type="ECO:0000256" key="2">
    <source>
        <dbReference type="ARBA" id="ARBA00022692"/>
    </source>
</evidence>
<dbReference type="InterPro" id="IPR017452">
    <property type="entry name" value="GPCR_Rhodpsn_7TM"/>
</dbReference>
<dbReference type="AlphaFoldDB" id="A0A815QHY0"/>
<dbReference type="EMBL" id="CAJNOE010002008">
    <property type="protein sequence ID" value="CAF1463205.1"/>
    <property type="molecule type" value="Genomic_DNA"/>
</dbReference>
<organism evidence="7 8">
    <name type="scientific">Adineta steineri</name>
    <dbReference type="NCBI Taxonomy" id="433720"/>
    <lineage>
        <taxon>Eukaryota</taxon>
        <taxon>Metazoa</taxon>
        <taxon>Spiralia</taxon>
        <taxon>Gnathifera</taxon>
        <taxon>Rotifera</taxon>
        <taxon>Eurotatoria</taxon>
        <taxon>Bdelloidea</taxon>
        <taxon>Adinetida</taxon>
        <taxon>Adinetidae</taxon>
        <taxon>Adineta</taxon>
    </lineage>
</organism>
<gene>
    <name evidence="7" type="ORF">IZO911_LOCUS43043</name>
</gene>
<protein>
    <recommendedName>
        <fullName evidence="6">G-protein coupled receptors family 1 profile domain-containing protein</fullName>
    </recommendedName>
</protein>
<accession>A0A815QHY0</accession>
<proteinExistence type="predicted"/>
<dbReference type="Gene3D" id="1.20.1070.10">
    <property type="entry name" value="Rhodopsin 7-helix transmembrane proteins"/>
    <property type="match status" value="1"/>
</dbReference>
<feature type="transmembrane region" description="Helical" evidence="5">
    <location>
        <begin position="147"/>
        <end position="168"/>
    </location>
</feature>
<dbReference type="PROSITE" id="PS50262">
    <property type="entry name" value="G_PROTEIN_RECEP_F1_2"/>
    <property type="match status" value="1"/>
</dbReference>
<keyword evidence="4 5" id="KW-0472">Membrane</keyword>